<name>A0ABY5AKH0_9CYAN</name>
<evidence type="ECO:0000313" key="3">
    <source>
        <dbReference type="Proteomes" id="UP001056708"/>
    </source>
</evidence>
<dbReference type="Proteomes" id="UP001056708">
    <property type="component" value="Chromosome"/>
</dbReference>
<dbReference type="EMBL" id="CP098611">
    <property type="protein sequence ID" value="USR89438.1"/>
    <property type="molecule type" value="Genomic_DNA"/>
</dbReference>
<dbReference type="Gene3D" id="3.20.20.140">
    <property type="entry name" value="Metal-dependent hydrolases"/>
    <property type="match status" value="1"/>
</dbReference>
<organism evidence="2 3">
    <name type="scientific">Phormidium yuhuli AB48</name>
    <dbReference type="NCBI Taxonomy" id="2940671"/>
    <lineage>
        <taxon>Bacteria</taxon>
        <taxon>Bacillati</taxon>
        <taxon>Cyanobacteriota</taxon>
        <taxon>Cyanophyceae</taxon>
        <taxon>Oscillatoriophycideae</taxon>
        <taxon>Oscillatoriales</taxon>
        <taxon>Oscillatoriaceae</taxon>
        <taxon>Phormidium</taxon>
        <taxon>Phormidium yuhuli</taxon>
    </lineage>
</organism>
<dbReference type="InterPro" id="IPR032466">
    <property type="entry name" value="Metal_Hydrolase"/>
</dbReference>
<reference evidence="2" key="1">
    <citation type="submission" date="2022-06" db="EMBL/GenBank/DDBJ databases">
        <title>Genome sequence of Phormidium yuhuli AB48 isolated from an industrial photobioreactor environment.</title>
        <authorList>
            <person name="Qiu Y."/>
            <person name="Noonan A.J.C."/>
            <person name="Dofher K."/>
            <person name="Koch M."/>
            <person name="Kieft B."/>
            <person name="Lin X."/>
            <person name="Ziels R.M."/>
            <person name="Hallam S.J."/>
        </authorList>
    </citation>
    <scope>NUCLEOTIDE SEQUENCE</scope>
    <source>
        <strain evidence="2">AB48</strain>
    </source>
</reference>
<dbReference type="RefSeq" id="WP_252659914.1">
    <property type="nucleotide sequence ID" value="NZ_CP098611.1"/>
</dbReference>
<dbReference type="SUPFAM" id="SSF51556">
    <property type="entry name" value="Metallo-dependent hydrolases"/>
    <property type="match status" value="1"/>
</dbReference>
<protein>
    <submittedName>
        <fullName evidence="2">Dihydroorotase</fullName>
        <ecNumber evidence="2">3.5.2.3</ecNumber>
    </submittedName>
</protein>
<keyword evidence="1" id="KW-0665">Pyrimidine biosynthesis</keyword>
<evidence type="ECO:0000256" key="1">
    <source>
        <dbReference type="ARBA" id="ARBA00022975"/>
    </source>
</evidence>
<dbReference type="GO" id="GO:0004151">
    <property type="term" value="F:dihydroorotase activity"/>
    <property type="evidence" value="ECO:0007669"/>
    <property type="project" value="UniProtKB-EC"/>
</dbReference>
<dbReference type="InterPro" id="IPR011059">
    <property type="entry name" value="Metal-dep_hydrolase_composite"/>
</dbReference>
<sequence length="440" mass="47988">MTGLEFTDEQAPQSLVIRRARVVDPSSECDRILDVWLQEGRIEQVGVDLESIPPDCPELEADGLILAPGLVDLYSYSAEPGFEDRETLDGLRRSALAGGYTRLALLAQQDELVNNAAGVAQLQALARQTAPPQPQFSLWGNLTQGREGEHMTELQELKQAQVVGFADGRPLNNPLLLRRILEYGQGLNLPIALYGCDRRLMGSGAARDSAESLRLGLPPIPASAETTAVSLILELVAELGTPVHLMRLSTARAVELVATAKAQGYPISASTPWTHLIWDTRDLQDYDSNLHLDPPLGTPGDRQALQAGVKSGTIDAITIDHCPYTYEEKTVAFSESPPGTVGFRVALSLLWQRFVMTQDWTALELWNALSSRPAQCLGQVPASVTPHQTAELVLFSPHLSWRVDRCSLGSQAYNTPLLGQQLHGRVQQVWCPQNTGVPVS</sequence>
<accession>A0ABY5AKH0</accession>
<dbReference type="PANTHER" id="PTHR43668">
    <property type="entry name" value="ALLANTOINASE"/>
    <property type="match status" value="1"/>
</dbReference>
<gene>
    <name evidence="2" type="ORF">NEA10_11090</name>
</gene>
<keyword evidence="2" id="KW-0378">Hydrolase</keyword>
<dbReference type="EC" id="3.5.2.3" evidence="2"/>
<dbReference type="PANTHER" id="PTHR43668:SF2">
    <property type="entry name" value="ALLANTOINASE"/>
    <property type="match status" value="1"/>
</dbReference>
<dbReference type="NCBIfam" id="NF005614">
    <property type="entry name" value="PRK07369.1"/>
    <property type="match status" value="1"/>
</dbReference>
<dbReference type="InterPro" id="IPR004722">
    <property type="entry name" value="DHOase"/>
</dbReference>
<proteinExistence type="predicted"/>
<dbReference type="InterPro" id="IPR050138">
    <property type="entry name" value="DHOase/Allantoinase_Hydrolase"/>
</dbReference>
<dbReference type="Gene3D" id="2.30.40.10">
    <property type="entry name" value="Urease, subunit C, domain 1"/>
    <property type="match status" value="1"/>
</dbReference>
<keyword evidence="3" id="KW-1185">Reference proteome</keyword>
<dbReference type="SUPFAM" id="SSF51338">
    <property type="entry name" value="Composite domain of metallo-dependent hydrolases"/>
    <property type="match status" value="1"/>
</dbReference>
<dbReference type="CDD" id="cd01317">
    <property type="entry name" value="DHOase_IIa"/>
    <property type="match status" value="1"/>
</dbReference>
<evidence type="ECO:0000313" key="2">
    <source>
        <dbReference type="EMBL" id="USR89438.1"/>
    </source>
</evidence>